<dbReference type="InterPro" id="IPR028994">
    <property type="entry name" value="Integrin_alpha_N"/>
</dbReference>
<dbReference type="Pfam" id="PF13385">
    <property type="entry name" value="Laminin_G_3"/>
    <property type="match status" value="3"/>
</dbReference>
<feature type="domain" description="Laminin G" evidence="4">
    <location>
        <begin position="1184"/>
        <end position="1362"/>
    </location>
</feature>
<keyword evidence="1" id="KW-0732">Signal</keyword>
<dbReference type="InterPro" id="IPR006558">
    <property type="entry name" value="LamG-like"/>
</dbReference>
<evidence type="ECO:0000259" key="4">
    <source>
        <dbReference type="PROSITE" id="PS50025"/>
    </source>
</evidence>
<dbReference type="Pfam" id="PF01839">
    <property type="entry name" value="FG-GAP"/>
    <property type="match status" value="1"/>
</dbReference>
<dbReference type="SMART" id="SM00282">
    <property type="entry name" value="LamG"/>
    <property type="match status" value="3"/>
</dbReference>
<dbReference type="Gene3D" id="2.60.120.200">
    <property type="match status" value="3"/>
</dbReference>
<dbReference type="EMBL" id="AESD01000784">
    <property type="protein sequence ID" value="EHJ10083.1"/>
    <property type="molecule type" value="Genomic_DNA"/>
</dbReference>
<dbReference type="GeneID" id="88768491"/>
<dbReference type="SUPFAM" id="SSF69318">
    <property type="entry name" value="Integrin alpha N-terminal domain"/>
    <property type="match status" value="1"/>
</dbReference>
<comment type="caution">
    <text evidence="6">The sequence shown here is derived from an EMBL/GenBank/DDBJ whole genome shotgun (WGS) entry which is preliminary data.</text>
</comment>
<evidence type="ECO:0000256" key="1">
    <source>
        <dbReference type="ARBA" id="ARBA00022729"/>
    </source>
</evidence>
<dbReference type="InterPro" id="IPR001791">
    <property type="entry name" value="Laminin_G"/>
</dbReference>
<feature type="domain" description="Laminin G" evidence="4">
    <location>
        <begin position="763"/>
        <end position="937"/>
    </location>
</feature>
<dbReference type="InterPro" id="IPR013517">
    <property type="entry name" value="FG-GAP"/>
</dbReference>
<reference evidence="6 7" key="1">
    <citation type="journal article" date="2011" name="Front. Microbiol.">
        <title>Two Strains of Crocosphaera watsonii with Highly Conserved Genomes are Distinguished by Strain-Specific Features.</title>
        <authorList>
            <person name="Bench S.R."/>
            <person name="Ilikchyan I.N."/>
            <person name="Tripp H.J."/>
            <person name="Zehr J.P."/>
        </authorList>
    </citation>
    <scope>NUCLEOTIDE SEQUENCE [LARGE SCALE GENOMIC DNA]</scope>
    <source>
        <strain evidence="6 7">WH 0003</strain>
    </source>
</reference>
<dbReference type="Proteomes" id="UP000003477">
    <property type="component" value="Unassembled WGS sequence"/>
</dbReference>
<dbReference type="InterPro" id="IPR037524">
    <property type="entry name" value="PA14/GLEYA"/>
</dbReference>
<dbReference type="CDD" id="cd00110">
    <property type="entry name" value="LamG"/>
    <property type="match status" value="2"/>
</dbReference>
<evidence type="ECO:0000313" key="7">
    <source>
        <dbReference type="Proteomes" id="UP000003477"/>
    </source>
</evidence>
<dbReference type="SMART" id="SM00560">
    <property type="entry name" value="LamGL"/>
    <property type="match status" value="3"/>
</dbReference>
<dbReference type="PROSITE" id="PS51820">
    <property type="entry name" value="PA14"/>
    <property type="match status" value="1"/>
</dbReference>
<protein>
    <recommendedName>
        <fullName evidence="8">Laminin G domain-containing protein</fullName>
    </recommendedName>
</protein>
<keyword evidence="2" id="KW-1015">Disulfide bond</keyword>
<dbReference type="SUPFAM" id="SSF49899">
    <property type="entry name" value="Concanavalin A-like lectins/glucanases"/>
    <property type="match status" value="3"/>
</dbReference>
<evidence type="ECO:0000259" key="5">
    <source>
        <dbReference type="PROSITE" id="PS51820"/>
    </source>
</evidence>
<sequence>MSLTALVDGNQTIELPFLQQAIEVDSLTLSEAGGKEVFGVRLESEPTSSVTLEVDNDPQKLNLEVGDGLNNNLVFDSTNWDSYQRVVIQTVDNQIDTNEDEGFVISNIEIEVDKNQNDLDVLYRILPTETLEVTINDDDNTIEENPDVIVNDSQIVASLTAINNQIDEESGTATLQVNLSENAPEGGIVVNYQLNEQTATAGIDFVNQFQKTSNENNPLHDITKNFTFASVAFIDIDNDGNDDVLVGHFDGIAYFRNTGDSNNPNYVQVTGNLNPFNSLDSSNIKFITPAIADIDNDGDDDVFFGSDENKIIYFENQSFVVNNQFVIEFNEESGTGNPLDPFNVGRFNTPTFGDVDNDGDADLLVGNPSGIIRYYENTGTIDTNGNVVFEEKTGTDNPFADINIEADNTSTNNDNEPIIDSVPTLADIDNDGDLDLFIGERGGVINYFENLGFDENGQLTFIAQNGPDVALDGEEVPSGFSKPIFVDIDNDNDLDAFVGQNNGGVVFYENTGLGEVFIPEGATAEGFSNNFYSVQLATQPLGEVLVTMTPDDNEIELNDEFAGESLTFIFDENNWDIPREVVVTAVDDFDVEYRETTNITFSTTGEDDPAYDGLIPPDVVEVIVEDNDLPIATVQSVAGAIEGDAPGYFVISLDQATSDLFGETGLVVNYSFGGTSDTDNTITYDGNFNVEGFFLQDTGNDIELNSTSEVKRIWDSIFTGTLSNVEDEYDIQRITPDITPVVNYSSFNVIEGTVGEENLPFNNALNFDGVDDFVSFDDTVNISNDYTIEGWFKSSSSNTQSIVALTDGNLGNHYGLIQIAPDGQLRFLHRPIAGISGGTNVFSGTTINDNIWHHFAAVRDGNDLILYIDGNEVSRGTDSTSYSDDVTLTIGRLAPTVSDRHFDGNLDEVRIWNTARTQAEIQDNLFNTLEGNEEGLTAYYQLDQSVDNGIFNNGANINTPSPSPDFANNLSLDGIDDFVTLPNDVVNTQQGTIEHWVKLDEIGERQVLVYTSDRTNQDGFGAGGSRLEIHTGIEPDGRALFLYQDGGEQFRIRGNESLATDVWYHIAAVYGGEDNNGNPIISLYVNGELQTDQTTITLGDKTPVIAQIGKPGADIRNFNGNIDEVRIWNTIRTQSEIQGNLFNTLEGNEEGLTGYYQFEEVTDDITFNNGASINIPSPSPEFANNLLLDGVDDFVTSDESEPVNISNDYTVEGWFKSGSTNQQSIVAIENTDIIRNYGLIQINTDGQLRFTHQPSISDSSGRTSVLSGTTVNDDVWHHFAAVRDGNDLILYIDGNEVNRGTSNISYSDDVNLTIGRLARTASQRHFDGNIDEIRIWNTARTPEEIQDNLFNTLEGNEEGLITYYQFDERTGIVDQTDNNNDGVFQPRNQESFSPSLDEIGDFANSDSYNSISNSGNNLIDHFSVRANAILNFTEAGTYTIAVASNDGRLIQLKGTTFTDPGEQITSGVGTDTLIYEEPTGHARTLGTFTVTEDTILELNTFFWDRTGNDSFEISIAQGEHSTFNTNDFQLLENDVLGIQISSQAFASDLQLPPNSTENTIYSTRIAPGESNSPLIAFPIDDFIAEGVDLKLTNDFDNNDSSINLRINDDTLIVESVDTANGTVNLRINTAEVDKRTILSAGVDIVFANGATASVNDTTLLTSNESNAVPITINSGTISNGEEVFRQFTLPTGSTLTFGEGLEIEVTADTVISNEGTGTAVSVTIPDNETISLSQGDLVRLPGETVTVTLQPGNDYLINETTSQATLEITDNDTPGVRIVDLGDVTTVTESETTEVLFSLTSQPEADVTVNLTPVSSIASLNVTTDFDSNTGTLGLQIDSSSNLTSLLLSAGTEITFNTEDADPNNDITATVNEDALVLAPDADNPDLLNPETIIPITLTEGNAITVNDSGSYTYEEYSYSGADSNGTLSLTFNSNNWFQLQTVTIEGIDDNVVEKEDFHTTTIAYDVDSFDPTYNDLEVAPSPFNIIDRTFDRDNTIDSISQGFLTLQDSLDNLTLPLLGNLDGAAPAFITIFTDNLAEELRNTENITYETLTDALNTALGEALAEDDGINSDNTEFTVEVTDLASDNIAFLVDINAEYNAFEIDLGADLGLSALGIGIETQGALASDFNYDFSLGFGISKDDGFYINTEDTAFTVGANLGLTEDFEAIGNLGFLRLDIQNGDAESDLGSTGIDAEFVVTLTDPDGDTDLDPDGDVTRLTLNELQSNRGNNSSLFDFIEYGFTGDAALNFDVETSIQGNSAFPSFSFNLGSELPLFNYSNQEEANETETPQLTIVDGFTGSILTGTPFDLSITSSNEDSITRLTKGTELIFKDDNNDTNTLVVLNKTVIIPQQQEQVIEVIIPVDKNGNPTSTNIDIDIDEISSIESSGFNISFNEITLDLGTFINDIVSPVIEFTNEIIDPVKPVIDALTADVAFLSDIGLASSFDQNDDGEASLVEVAAALAGALGDVRFTEFVEAIIGILDLVEALEQLEEDIEANGTIAIDFGDYTLENFTAASESTPAEEVDADNQGNSNALADGDEIDNQTANSNTNSSRLSNSIGNFFTKLDNLGIEIPLLSDPLNAINLFLGQDIDLVKYDIPDLSIAFEMEQSFPIFSPFLNGVLAGSFATGTDLAVGFDTNGFSRWQETGFDIADSYLTLDGFYIDDLDEFGQDKNELVLAATLEAGAELNAIIASASP</sequence>
<evidence type="ECO:0008006" key="8">
    <source>
        <dbReference type="Google" id="ProtNLM"/>
    </source>
</evidence>
<dbReference type="PROSITE" id="PS50025">
    <property type="entry name" value="LAM_G_DOMAIN"/>
    <property type="match status" value="2"/>
</dbReference>
<dbReference type="Gene3D" id="2.130.10.130">
    <property type="entry name" value="Integrin alpha, N-terminal"/>
    <property type="match status" value="1"/>
</dbReference>
<feature type="region of interest" description="Disordered" evidence="3">
    <location>
        <begin position="2518"/>
        <end position="2554"/>
    </location>
</feature>
<gene>
    <name evidence="6" type="ORF">CWATWH0003_5159t1</name>
</gene>
<name>G5JCK4_CROWT</name>
<dbReference type="RefSeq" id="WP_007312937.1">
    <property type="nucleotide sequence ID" value="NZ_AESD01000784.1"/>
</dbReference>
<evidence type="ECO:0000313" key="6">
    <source>
        <dbReference type="EMBL" id="EHJ10083.1"/>
    </source>
</evidence>
<feature type="domain" description="PA14" evidence="5">
    <location>
        <begin position="1367"/>
        <end position="1535"/>
    </location>
</feature>
<dbReference type="InterPro" id="IPR013320">
    <property type="entry name" value="ConA-like_dom_sf"/>
</dbReference>
<organism evidence="6 7">
    <name type="scientific">Crocosphaera watsonii WH 0003</name>
    <dbReference type="NCBI Taxonomy" id="423471"/>
    <lineage>
        <taxon>Bacteria</taxon>
        <taxon>Bacillati</taxon>
        <taxon>Cyanobacteriota</taxon>
        <taxon>Cyanophyceae</taxon>
        <taxon>Oscillatoriophycideae</taxon>
        <taxon>Chroococcales</taxon>
        <taxon>Aphanothecaceae</taxon>
        <taxon>Crocosphaera</taxon>
    </lineage>
</organism>
<dbReference type="PANTHER" id="PTHR44103">
    <property type="entry name" value="PROPROTEIN CONVERTASE P"/>
    <property type="match status" value="1"/>
</dbReference>
<dbReference type="PANTHER" id="PTHR44103:SF1">
    <property type="entry name" value="PROPROTEIN CONVERTASE P"/>
    <property type="match status" value="1"/>
</dbReference>
<evidence type="ECO:0000256" key="3">
    <source>
        <dbReference type="SAM" id="MobiDB-lite"/>
    </source>
</evidence>
<evidence type="ECO:0000256" key="2">
    <source>
        <dbReference type="ARBA" id="ARBA00023157"/>
    </source>
</evidence>
<accession>G5JCK4</accession>
<feature type="non-terminal residue" evidence="6">
    <location>
        <position position="2699"/>
    </location>
</feature>
<proteinExistence type="predicted"/>